<comment type="caution">
    <text evidence="2">The sequence shown here is derived from an EMBL/GenBank/DDBJ whole genome shotgun (WGS) entry which is preliminary data.</text>
</comment>
<evidence type="ECO:0000256" key="1">
    <source>
        <dbReference type="SAM" id="MobiDB-lite"/>
    </source>
</evidence>
<accession>A0A8S9PFI8</accession>
<feature type="region of interest" description="Disordered" evidence="1">
    <location>
        <begin position="1"/>
        <end position="26"/>
    </location>
</feature>
<dbReference type="EMBL" id="QGKX02001521">
    <property type="protein sequence ID" value="KAF3514209.1"/>
    <property type="molecule type" value="Genomic_DNA"/>
</dbReference>
<dbReference type="Proteomes" id="UP000712600">
    <property type="component" value="Unassembled WGS sequence"/>
</dbReference>
<protein>
    <submittedName>
        <fullName evidence="2">Uncharacterized protein</fullName>
    </submittedName>
</protein>
<evidence type="ECO:0000313" key="3">
    <source>
        <dbReference type="Proteomes" id="UP000712600"/>
    </source>
</evidence>
<organism evidence="2 3">
    <name type="scientific">Brassica cretica</name>
    <name type="common">Mustard</name>
    <dbReference type="NCBI Taxonomy" id="69181"/>
    <lineage>
        <taxon>Eukaryota</taxon>
        <taxon>Viridiplantae</taxon>
        <taxon>Streptophyta</taxon>
        <taxon>Embryophyta</taxon>
        <taxon>Tracheophyta</taxon>
        <taxon>Spermatophyta</taxon>
        <taxon>Magnoliopsida</taxon>
        <taxon>eudicotyledons</taxon>
        <taxon>Gunneridae</taxon>
        <taxon>Pentapetalae</taxon>
        <taxon>rosids</taxon>
        <taxon>malvids</taxon>
        <taxon>Brassicales</taxon>
        <taxon>Brassicaceae</taxon>
        <taxon>Brassiceae</taxon>
        <taxon>Brassica</taxon>
    </lineage>
</organism>
<evidence type="ECO:0000313" key="2">
    <source>
        <dbReference type="EMBL" id="KAF3514209.1"/>
    </source>
</evidence>
<dbReference type="AlphaFoldDB" id="A0A8S9PFI8"/>
<proteinExistence type="predicted"/>
<gene>
    <name evidence="2" type="ORF">F2Q69_00006640</name>
</gene>
<reference evidence="2" key="1">
    <citation type="submission" date="2019-12" db="EMBL/GenBank/DDBJ databases">
        <title>Genome sequencing and annotation of Brassica cretica.</title>
        <authorList>
            <person name="Studholme D.J."/>
            <person name="Sarris P."/>
        </authorList>
    </citation>
    <scope>NUCLEOTIDE SEQUENCE</scope>
    <source>
        <strain evidence="2">PFS-109/04</strain>
        <tissue evidence="2">Leaf</tissue>
    </source>
</reference>
<sequence length="136" mass="15050">MISSQHHLSKETTGKPTEAAPISPPRQDRVIHVISDGSEISGISHAAAKKSTWNAKHGESLTLRECKVSKACEVKGELGASFKLSQWETSHVCDEWIRLLSLSSCIQPVETAALSFLQRSDQALVTLHSYHYPYHK</sequence>
<name>A0A8S9PFI8_BRACR</name>